<sequence>MKKIAIAVAALPAAFAAQAQSGVTLYGLVDAGVEFVNHASATGGSVTRLTSGGMNTSRWGVRGSEDLGGGLKAVFQLESGIFIDNGSVDTPSSVPNGLFRRQANVGLEGAFGRIIAGRSYTTAYDFILPFDPMGYSPAYSWATASNGTTAAASSAYGMTTAFDNILKYTGTFGGFKVGASYGFGEVAGASGAGRRYALAVGYGAGPFSAALTGERINGTQNPTPRDETTAYHAGLGWQLNKDVALKAGARYYKMERASGAAELRANTYWVGANWQATPALGLSAGLYYLDQRNLATEADPKMLVLRARYALSKRTDLYATAGHARAKNGQSVALTRDVSPQGVTGFRDTQTGVIVGVQHRF</sequence>
<dbReference type="Proteomes" id="UP001293718">
    <property type="component" value="Unassembled WGS sequence"/>
</dbReference>
<keyword evidence="7" id="KW-0406">Ion transport</keyword>
<comment type="caution">
    <text evidence="13">The sequence shown here is derived from an EMBL/GenBank/DDBJ whole genome shotgun (WGS) entry which is preliminary data.</text>
</comment>
<evidence type="ECO:0000256" key="5">
    <source>
        <dbReference type="ARBA" id="ARBA00022692"/>
    </source>
</evidence>
<dbReference type="PRINTS" id="PR00184">
    <property type="entry name" value="NEISSPPORIN"/>
</dbReference>
<dbReference type="RefSeq" id="WP_322465227.1">
    <property type="nucleotide sequence ID" value="NZ_JAXOJX010000011.1"/>
</dbReference>
<dbReference type="PANTHER" id="PTHR34501">
    <property type="entry name" value="PROTEIN YDDL-RELATED"/>
    <property type="match status" value="1"/>
</dbReference>
<comment type="subcellular location">
    <subcellularLocation>
        <location evidence="1">Cell outer membrane</location>
        <topology evidence="1">Multi-pass membrane protein</topology>
    </subcellularLocation>
</comment>
<evidence type="ECO:0000256" key="1">
    <source>
        <dbReference type="ARBA" id="ARBA00004571"/>
    </source>
</evidence>
<evidence type="ECO:0000256" key="10">
    <source>
        <dbReference type="ARBA" id="ARBA00023237"/>
    </source>
</evidence>
<keyword evidence="3" id="KW-0813">Transport</keyword>
<keyword evidence="14" id="KW-1185">Reference proteome</keyword>
<dbReference type="Pfam" id="PF13609">
    <property type="entry name" value="Porin_4"/>
    <property type="match status" value="1"/>
</dbReference>
<evidence type="ECO:0000259" key="12">
    <source>
        <dbReference type="Pfam" id="PF13609"/>
    </source>
</evidence>
<evidence type="ECO:0000256" key="8">
    <source>
        <dbReference type="ARBA" id="ARBA00023114"/>
    </source>
</evidence>
<organism evidence="13 14">
    <name type="scientific">Azohydromonas lata</name>
    <dbReference type="NCBI Taxonomy" id="45677"/>
    <lineage>
        <taxon>Bacteria</taxon>
        <taxon>Pseudomonadati</taxon>
        <taxon>Pseudomonadota</taxon>
        <taxon>Betaproteobacteria</taxon>
        <taxon>Burkholderiales</taxon>
        <taxon>Sphaerotilaceae</taxon>
        <taxon>Azohydromonas</taxon>
    </lineage>
</organism>
<dbReference type="CDD" id="cd00342">
    <property type="entry name" value="gram_neg_porins"/>
    <property type="match status" value="1"/>
</dbReference>
<dbReference type="PANTHER" id="PTHR34501:SF9">
    <property type="entry name" value="MAJOR OUTER MEMBRANE PROTEIN P.IA"/>
    <property type="match status" value="1"/>
</dbReference>
<protein>
    <submittedName>
        <fullName evidence="13">Porin</fullName>
    </submittedName>
</protein>
<dbReference type="EMBL" id="JAXOJX010000011">
    <property type="protein sequence ID" value="MDZ5456741.1"/>
    <property type="molecule type" value="Genomic_DNA"/>
</dbReference>
<dbReference type="InterPro" id="IPR050298">
    <property type="entry name" value="Gram-neg_bact_OMP"/>
</dbReference>
<dbReference type="InterPro" id="IPR002299">
    <property type="entry name" value="Porin_Neis"/>
</dbReference>
<keyword evidence="9" id="KW-0472">Membrane</keyword>
<feature type="chain" id="PRO_5045921844" evidence="11">
    <location>
        <begin position="20"/>
        <end position="361"/>
    </location>
</feature>
<keyword evidence="6 11" id="KW-0732">Signal</keyword>
<evidence type="ECO:0000256" key="6">
    <source>
        <dbReference type="ARBA" id="ARBA00022729"/>
    </source>
</evidence>
<reference evidence="13 14" key="1">
    <citation type="submission" date="2023-11" db="EMBL/GenBank/DDBJ databases">
        <title>Draft genome of Azohydromonas lata strain H1 (DSM1123), a polyhydroxyalkanoate producer.</title>
        <authorList>
            <person name="Traversa D."/>
            <person name="D'Addabbo P."/>
            <person name="Pazzani C."/>
            <person name="Manzari C."/>
            <person name="Chiara M."/>
            <person name="Scrascia M."/>
        </authorList>
    </citation>
    <scope>NUCLEOTIDE SEQUENCE [LARGE SCALE GENOMIC DNA]</scope>
    <source>
        <strain evidence="13 14">H1</strain>
    </source>
</reference>
<accession>A0ABU5IDW7</accession>
<dbReference type="InterPro" id="IPR033900">
    <property type="entry name" value="Gram_neg_porin_domain"/>
</dbReference>
<keyword evidence="5" id="KW-0812">Transmembrane</keyword>
<evidence type="ECO:0000256" key="11">
    <source>
        <dbReference type="SAM" id="SignalP"/>
    </source>
</evidence>
<gene>
    <name evidence="13" type="ORF">SM757_09150</name>
</gene>
<dbReference type="InterPro" id="IPR023614">
    <property type="entry name" value="Porin_dom_sf"/>
</dbReference>
<feature type="signal peptide" evidence="11">
    <location>
        <begin position="1"/>
        <end position="19"/>
    </location>
</feature>
<evidence type="ECO:0000256" key="7">
    <source>
        <dbReference type="ARBA" id="ARBA00023065"/>
    </source>
</evidence>
<evidence type="ECO:0000256" key="9">
    <source>
        <dbReference type="ARBA" id="ARBA00023136"/>
    </source>
</evidence>
<keyword evidence="10" id="KW-0998">Cell outer membrane</keyword>
<evidence type="ECO:0000256" key="3">
    <source>
        <dbReference type="ARBA" id="ARBA00022448"/>
    </source>
</evidence>
<keyword evidence="8" id="KW-0626">Porin</keyword>
<evidence type="ECO:0000313" key="13">
    <source>
        <dbReference type="EMBL" id="MDZ5456741.1"/>
    </source>
</evidence>
<dbReference type="SUPFAM" id="SSF56935">
    <property type="entry name" value="Porins"/>
    <property type="match status" value="1"/>
</dbReference>
<evidence type="ECO:0000313" key="14">
    <source>
        <dbReference type="Proteomes" id="UP001293718"/>
    </source>
</evidence>
<dbReference type="Gene3D" id="2.40.160.10">
    <property type="entry name" value="Porin"/>
    <property type="match status" value="1"/>
</dbReference>
<evidence type="ECO:0000256" key="4">
    <source>
        <dbReference type="ARBA" id="ARBA00022452"/>
    </source>
</evidence>
<comment type="subunit">
    <text evidence="2">Homotrimer.</text>
</comment>
<name>A0ABU5IDW7_9BURK</name>
<feature type="domain" description="Porin" evidence="12">
    <location>
        <begin position="7"/>
        <end position="328"/>
    </location>
</feature>
<proteinExistence type="predicted"/>
<evidence type="ECO:0000256" key="2">
    <source>
        <dbReference type="ARBA" id="ARBA00011233"/>
    </source>
</evidence>
<keyword evidence="4" id="KW-1134">Transmembrane beta strand</keyword>